<evidence type="ECO:0000313" key="3">
    <source>
        <dbReference type="Proteomes" id="UP000008461"/>
    </source>
</evidence>
<dbReference type="RefSeq" id="WP_013764406.1">
    <property type="nucleotide sequence ID" value="NC_015510.1"/>
</dbReference>
<dbReference type="Pfam" id="PF01494">
    <property type="entry name" value="FAD_binding_3"/>
    <property type="match status" value="1"/>
</dbReference>
<dbReference type="PANTHER" id="PTHR42685">
    <property type="entry name" value="GERANYLGERANYL DIPHOSPHATE REDUCTASE"/>
    <property type="match status" value="1"/>
</dbReference>
<organism evidence="2 3">
    <name type="scientific">Haliscomenobacter hydrossis (strain ATCC 27775 / DSM 1100 / LMG 10767 / O)</name>
    <dbReference type="NCBI Taxonomy" id="760192"/>
    <lineage>
        <taxon>Bacteria</taxon>
        <taxon>Pseudomonadati</taxon>
        <taxon>Bacteroidota</taxon>
        <taxon>Saprospiria</taxon>
        <taxon>Saprospirales</taxon>
        <taxon>Haliscomenobacteraceae</taxon>
        <taxon>Haliscomenobacter</taxon>
    </lineage>
</organism>
<accession>F4L6L0</accession>
<dbReference type="HOGENOM" id="CLU_024648_5_2_10"/>
<dbReference type="InterPro" id="IPR002938">
    <property type="entry name" value="FAD-bd"/>
</dbReference>
<name>F4L6L0_HALH1</name>
<dbReference type="STRING" id="760192.Halhy_1968"/>
<reference key="2">
    <citation type="submission" date="2011-04" db="EMBL/GenBank/DDBJ databases">
        <title>Complete sequence of chromosome of Haliscomenobacter hydrossis DSM 1100.</title>
        <authorList>
            <consortium name="US DOE Joint Genome Institute (JGI-PGF)"/>
            <person name="Lucas S."/>
            <person name="Han J."/>
            <person name="Lapidus A."/>
            <person name="Bruce D."/>
            <person name="Goodwin L."/>
            <person name="Pitluck S."/>
            <person name="Peters L."/>
            <person name="Kyrpides N."/>
            <person name="Mavromatis K."/>
            <person name="Ivanova N."/>
            <person name="Ovchinnikova G."/>
            <person name="Pagani I."/>
            <person name="Daligault H."/>
            <person name="Detter J.C."/>
            <person name="Han C."/>
            <person name="Land M."/>
            <person name="Hauser L."/>
            <person name="Markowitz V."/>
            <person name="Cheng J.-F."/>
            <person name="Hugenholtz P."/>
            <person name="Woyke T."/>
            <person name="Wu D."/>
            <person name="Verbarg S."/>
            <person name="Frueling A."/>
            <person name="Brambilla E."/>
            <person name="Klenk H.-P."/>
            <person name="Eisen J.A."/>
        </authorList>
    </citation>
    <scope>NUCLEOTIDE SEQUENCE</scope>
    <source>
        <strain>DSM 1100</strain>
    </source>
</reference>
<dbReference type="GO" id="GO:0016628">
    <property type="term" value="F:oxidoreductase activity, acting on the CH-CH group of donors, NAD or NADP as acceptor"/>
    <property type="evidence" value="ECO:0007669"/>
    <property type="project" value="InterPro"/>
</dbReference>
<dbReference type="KEGG" id="hhy:Halhy_1968"/>
<dbReference type="EMBL" id="CP002691">
    <property type="protein sequence ID" value="AEE49853.1"/>
    <property type="molecule type" value="Genomic_DNA"/>
</dbReference>
<proteinExistence type="predicted"/>
<dbReference type="InterPro" id="IPR036188">
    <property type="entry name" value="FAD/NAD-bd_sf"/>
</dbReference>
<dbReference type="SUPFAM" id="SSF51905">
    <property type="entry name" value="FAD/NAD(P)-binding domain"/>
    <property type="match status" value="1"/>
</dbReference>
<dbReference type="Proteomes" id="UP000008461">
    <property type="component" value="Chromosome"/>
</dbReference>
<feature type="domain" description="FAD-binding" evidence="1">
    <location>
        <begin position="4"/>
        <end position="311"/>
    </location>
</feature>
<dbReference type="GO" id="GO:0071949">
    <property type="term" value="F:FAD binding"/>
    <property type="evidence" value="ECO:0007669"/>
    <property type="project" value="InterPro"/>
</dbReference>
<dbReference type="PRINTS" id="PR00420">
    <property type="entry name" value="RNGMNOXGNASE"/>
</dbReference>
<dbReference type="Gene3D" id="3.50.50.60">
    <property type="entry name" value="FAD/NAD(P)-binding domain"/>
    <property type="match status" value="1"/>
</dbReference>
<sequence length="414" mass="46895">MNLKTEVCIVGAGPGGIATALKLSYLGIPCILVDKASFPRDKICGDAISGKVTTLLNRLDPEIMQRFHAQPIQTDVWGVRFVAPNFKTLDIPFKAGYVRNEKMAPGYVCKRWEFDHFLVEEVRRRDNIQLLLETPIDTFTRTETGFLLRSESKDLEISCQLLIDASGAHSSFSRQYAGLEKDPKHHAAAIRAYYRKVSDIPKDNFIELHFIKSVTPGYFWIFALPNGEANVGIGMRSDIVKRRGVNLRKELARIIAEDPNISPRFKNAELIGKFEGYGLPLGSKTRRISGDHYMLVGDAGHLIDPLTGEGIGNAFYSGIIAAEQAEICLREKNFSDIFLTSYDVRIQRVLGSEMKLSYKMQQIGGNPLLLNFVTNIVDGNRKLLEYFSAMYTDFDLREQLVKPWFWIKMWLRKS</sequence>
<dbReference type="NCBIfam" id="TIGR02032">
    <property type="entry name" value="GG-red-SF"/>
    <property type="match status" value="1"/>
</dbReference>
<evidence type="ECO:0000313" key="2">
    <source>
        <dbReference type="EMBL" id="AEE49853.1"/>
    </source>
</evidence>
<dbReference type="AlphaFoldDB" id="F4L6L0"/>
<dbReference type="PANTHER" id="PTHR42685:SF22">
    <property type="entry name" value="CONDITIONED MEDIUM FACTOR RECEPTOR 1"/>
    <property type="match status" value="1"/>
</dbReference>
<keyword evidence="3" id="KW-1185">Reference proteome</keyword>
<dbReference type="InterPro" id="IPR050407">
    <property type="entry name" value="Geranylgeranyl_reductase"/>
</dbReference>
<gene>
    <name evidence="2" type="ordered locus">Halhy_1968</name>
</gene>
<dbReference type="eggNOG" id="COG0644">
    <property type="taxonomic scope" value="Bacteria"/>
</dbReference>
<protein>
    <submittedName>
        <fullName evidence="2">Geranylgeranyl reductase</fullName>
    </submittedName>
</protein>
<dbReference type="InterPro" id="IPR011777">
    <property type="entry name" value="Geranylgeranyl_Rdtase_fam"/>
</dbReference>
<reference evidence="2 3" key="1">
    <citation type="journal article" date="2011" name="Stand. Genomic Sci.">
        <title>Complete genome sequence of Haliscomenobacter hydrossis type strain (O).</title>
        <authorList>
            <consortium name="US DOE Joint Genome Institute (JGI-PGF)"/>
            <person name="Daligault H."/>
            <person name="Lapidus A."/>
            <person name="Zeytun A."/>
            <person name="Nolan M."/>
            <person name="Lucas S."/>
            <person name="Del Rio T.G."/>
            <person name="Tice H."/>
            <person name="Cheng J.F."/>
            <person name="Tapia R."/>
            <person name="Han C."/>
            <person name="Goodwin L."/>
            <person name="Pitluck S."/>
            <person name="Liolios K."/>
            <person name="Pagani I."/>
            <person name="Ivanova N."/>
            <person name="Huntemann M."/>
            <person name="Mavromatis K."/>
            <person name="Mikhailova N."/>
            <person name="Pati A."/>
            <person name="Chen A."/>
            <person name="Palaniappan K."/>
            <person name="Land M."/>
            <person name="Hauser L."/>
            <person name="Brambilla E.M."/>
            <person name="Rohde M."/>
            <person name="Verbarg S."/>
            <person name="Goker M."/>
            <person name="Bristow J."/>
            <person name="Eisen J.A."/>
            <person name="Markowitz V."/>
            <person name="Hugenholtz P."/>
            <person name="Kyrpides N.C."/>
            <person name="Klenk H.P."/>
            <person name="Woyke T."/>
        </authorList>
    </citation>
    <scope>NUCLEOTIDE SEQUENCE [LARGE SCALE GENOMIC DNA]</scope>
    <source>
        <strain evidence="3">ATCC 27775 / DSM 1100 / LMG 10767 / O</strain>
    </source>
</reference>
<evidence type="ECO:0000259" key="1">
    <source>
        <dbReference type="Pfam" id="PF01494"/>
    </source>
</evidence>
<dbReference type="OrthoDB" id="9806565at2"/>